<name>A0ABN7T425_OIKDI</name>
<protein>
    <submittedName>
        <fullName evidence="10">Oidioi.mRNA.OKI2018_I69.chr2.g5227.t1.cds</fullName>
    </submittedName>
</protein>
<reference evidence="10 11" key="1">
    <citation type="submission" date="2021-04" db="EMBL/GenBank/DDBJ databases">
        <authorList>
            <person name="Bliznina A."/>
        </authorList>
    </citation>
    <scope>NUCLEOTIDE SEQUENCE [LARGE SCALE GENOMIC DNA]</scope>
</reference>
<keyword evidence="3 9" id="KW-0812">Transmembrane</keyword>
<evidence type="ECO:0000313" key="10">
    <source>
        <dbReference type="EMBL" id="CAG5110874.1"/>
    </source>
</evidence>
<keyword evidence="11" id="KW-1185">Reference proteome</keyword>
<proteinExistence type="inferred from homology"/>
<evidence type="ECO:0000256" key="5">
    <source>
        <dbReference type="ARBA" id="ARBA00022989"/>
    </source>
</evidence>
<evidence type="ECO:0000256" key="8">
    <source>
        <dbReference type="ARBA" id="ARBA00038831"/>
    </source>
</evidence>
<evidence type="ECO:0000256" key="9">
    <source>
        <dbReference type="SAM" id="Phobius"/>
    </source>
</evidence>
<keyword evidence="6 9" id="KW-0472">Membrane</keyword>
<dbReference type="EMBL" id="OU015567">
    <property type="protein sequence ID" value="CAG5110874.1"/>
    <property type="molecule type" value="Genomic_DNA"/>
</dbReference>
<feature type="transmembrane region" description="Helical" evidence="9">
    <location>
        <begin position="38"/>
        <end position="59"/>
    </location>
</feature>
<dbReference type="PANTHER" id="PTHR15601">
    <property type="entry name" value="STRESS ASSOCIATED ENDOPLASMIC RETICULUM PROTEIN SERP1/RAMP4"/>
    <property type="match status" value="1"/>
</dbReference>
<sequence>MAGGARMRAANQINEKKVLKRGNVPTTLKETNEGKAPVGPLLLALFIFVVCGSAIFEIIMKVQAFAGQN</sequence>
<comment type="function">
    <text evidence="7">Interacts with target proteins during their translocation into the lumen of the endoplasmic reticulum. Protects unfolded target proteins against degradation during ER stress. May facilitate glycosylation of target proteins after termination of ER stress. May modulate the use of N-glycosylation sites on target proteins.</text>
</comment>
<dbReference type="PANTHER" id="PTHR15601:SF0">
    <property type="entry name" value="GEO09675P1"/>
    <property type="match status" value="1"/>
</dbReference>
<dbReference type="Pfam" id="PF06624">
    <property type="entry name" value="RAMP4"/>
    <property type="match status" value="1"/>
</dbReference>
<evidence type="ECO:0000256" key="6">
    <source>
        <dbReference type="ARBA" id="ARBA00023136"/>
    </source>
</evidence>
<accession>A0ABN7T425</accession>
<gene>
    <name evidence="10" type="ORF">OKIOD_LOCUS13992</name>
</gene>
<evidence type="ECO:0000313" key="11">
    <source>
        <dbReference type="Proteomes" id="UP001158576"/>
    </source>
</evidence>
<evidence type="ECO:0000256" key="7">
    <source>
        <dbReference type="ARBA" id="ARBA00037157"/>
    </source>
</evidence>
<evidence type="ECO:0000256" key="3">
    <source>
        <dbReference type="ARBA" id="ARBA00022692"/>
    </source>
</evidence>
<comment type="similarity">
    <text evidence="2">Belongs to the RAMP4 family.</text>
</comment>
<dbReference type="InterPro" id="IPR010580">
    <property type="entry name" value="ER_stress-assoc"/>
</dbReference>
<organism evidence="10 11">
    <name type="scientific">Oikopleura dioica</name>
    <name type="common">Tunicate</name>
    <dbReference type="NCBI Taxonomy" id="34765"/>
    <lineage>
        <taxon>Eukaryota</taxon>
        <taxon>Metazoa</taxon>
        <taxon>Chordata</taxon>
        <taxon>Tunicata</taxon>
        <taxon>Appendicularia</taxon>
        <taxon>Copelata</taxon>
        <taxon>Oikopleuridae</taxon>
        <taxon>Oikopleura</taxon>
    </lineage>
</organism>
<comment type="subunit">
    <text evidence="8">Interacts with SEC61B, SEC61A1 and the SEC61 complex. Interacts with CANX.</text>
</comment>
<evidence type="ECO:0000256" key="1">
    <source>
        <dbReference type="ARBA" id="ARBA00004389"/>
    </source>
</evidence>
<evidence type="ECO:0000256" key="2">
    <source>
        <dbReference type="ARBA" id="ARBA00005500"/>
    </source>
</evidence>
<keyword evidence="5 9" id="KW-1133">Transmembrane helix</keyword>
<comment type="subcellular location">
    <subcellularLocation>
        <location evidence="1">Endoplasmic reticulum membrane</location>
        <topology evidence="1">Single-pass membrane protein</topology>
    </subcellularLocation>
</comment>
<evidence type="ECO:0000256" key="4">
    <source>
        <dbReference type="ARBA" id="ARBA00022824"/>
    </source>
</evidence>
<dbReference type="Proteomes" id="UP001158576">
    <property type="component" value="Chromosome 2"/>
</dbReference>
<keyword evidence="4" id="KW-0256">Endoplasmic reticulum</keyword>